<keyword evidence="3" id="KW-0175">Coiled coil</keyword>
<dbReference type="GO" id="GO:0000976">
    <property type="term" value="F:transcription cis-regulatory region binding"/>
    <property type="evidence" value="ECO:0007669"/>
    <property type="project" value="TreeGrafter"/>
</dbReference>
<dbReference type="GO" id="GO:0005634">
    <property type="term" value="C:nucleus"/>
    <property type="evidence" value="ECO:0007669"/>
    <property type="project" value="UniProtKB-SubCell"/>
</dbReference>
<organism evidence="4 5">
    <name type="scientific">Emericellopsis cladophorae</name>
    <dbReference type="NCBI Taxonomy" id="2686198"/>
    <lineage>
        <taxon>Eukaryota</taxon>
        <taxon>Fungi</taxon>
        <taxon>Dikarya</taxon>
        <taxon>Ascomycota</taxon>
        <taxon>Pezizomycotina</taxon>
        <taxon>Sordariomycetes</taxon>
        <taxon>Hypocreomycetidae</taxon>
        <taxon>Hypocreales</taxon>
        <taxon>Bionectriaceae</taxon>
        <taxon>Emericellopsis</taxon>
    </lineage>
</organism>
<evidence type="ECO:0000256" key="1">
    <source>
        <dbReference type="ARBA" id="ARBA00004123"/>
    </source>
</evidence>
<dbReference type="Pfam" id="PF11951">
    <property type="entry name" value="Fungal_trans_2"/>
    <property type="match status" value="1"/>
</dbReference>
<accession>A0A9Q0BBF0</accession>
<dbReference type="Proteomes" id="UP001055219">
    <property type="component" value="Unassembled WGS sequence"/>
</dbReference>
<sequence>MRANTKAMKAFLQRELESLEHELESIFNGKHVPEEERMDLSQSAPSQHRMFAVMELYRLAALIYLERASRNFSGSSPKLATWAGAAFAMLATMGVLKYNFPVFIIACEARTDKQRIVILDCLEKTQASQPTAGTAMVKDMIQRAWAMDDLDPAGDVDYMEKLDVVVSGWDSMPSFA</sequence>
<protein>
    <submittedName>
        <fullName evidence="4">Uncharacterized protein</fullName>
    </submittedName>
</protein>
<keyword evidence="2" id="KW-0539">Nucleus</keyword>
<dbReference type="GO" id="GO:0045944">
    <property type="term" value="P:positive regulation of transcription by RNA polymerase II"/>
    <property type="evidence" value="ECO:0007669"/>
    <property type="project" value="TreeGrafter"/>
</dbReference>
<name>A0A9Q0BBF0_9HYPO</name>
<reference evidence="4" key="2">
    <citation type="submission" date="2022-07" db="EMBL/GenBank/DDBJ databases">
        <authorList>
            <person name="Goncalves M.F.M."/>
            <person name="Hilario S."/>
            <person name="Van De Peer Y."/>
            <person name="Esteves A.C."/>
            <person name="Alves A."/>
        </authorList>
    </citation>
    <scope>NUCLEOTIDE SEQUENCE</scope>
    <source>
        <strain evidence="4">MUM 19.33</strain>
    </source>
</reference>
<dbReference type="OrthoDB" id="5130013at2759"/>
<dbReference type="RefSeq" id="XP_051360098.1">
    <property type="nucleotide sequence ID" value="XM_051508868.1"/>
</dbReference>
<dbReference type="PANTHER" id="PTHR37534:SF39">
    <property type="entry name" value="TRANSCRIPTION FACTOR DOMAIN-CONTAINING PROTEIN"/>
    <property type="match status" value="1"/>
</dbReference>
<dbReference type="EMBL" id="JAGIXG020000050">
    <property type="protein sequence ID" value="KAI6779242.1"/>
    <property type="molecule type" value="Genomic_DNA"/>
</dbReference>
<proteinExistence type="predicted"/>
<dbReference type="GO" id="GO:0003700">
    <property type="term" value="F:DNA-binding transcription factor activity"/>
    <property type="evidence" value="ECO:0007669"/>
    <property type="project" value="TreeGrafter"/>
</dbReference>
<evidence type="ECO:0000256" key="2">
    <source>
        <dbReference type="ARBA" id="ARBA00023242"/>
    </source>
</evidence>
<comment type="subcellular location">
    <subcellularLocation>
        <location evidence="1">Nucleus</location>
    </subcellularLocation>
</comment>
<evidence type="ECO:0000313" key="5">
    <source>
        <dbReference type="Proteomes" id="UP001055219"/>
    </source>
</evidence>
<dbReference type="PANTHER" id="PTHR37534">
    <property type="entry name" value="TRANSCRIPTIONAL ACTIVATOR PROTEIN UGA3"/>
    <property type="match status" value="1"/>
</dbReference>
<gene>
    <name evidence="4" type="ORF">J7T54_007769</name>
</gene>
<dbReference type="AlphaFoldDB" id="A0A9Q0BBF0"/>
<comment type="caution">
    <text evidence="4">The sequence shown here is derived from an EMBL/GenBank/DDBJ whole genome shotgun (WGS) entry which is preliminary data.</text>
</comment>
<reference evidence="4" key="1">
    <citation type="journal article" date="2021" name="J Fungi (Basel)">
        <title>Genomic and Metabolomic Analyses of the Marine Fungus Emericellopsis cladophorae: Insights into Saltwater Adaptability Mechanisms and Its Biosynthetic Potential.</title>
        <authorList>
            <person name="Goncalves M.F.M."/>
            <person name="Hilario S."/>
            <person name="Van de Peer Y."/>
            <person name="Esteves A.C."/>
            <person name="Alves A."/>
        </authorList>
    </citation>
    <scope>NUCLEOTIDE SEQUENCE</scope>
    <source>
        <strain evidence="4">MUM 19.33</strain>
    </source>
</reference>
<dbReference type="InterPro" id="IPR021858">
    <property type="entry name" value="Fun_TF"/>
</dbReference>
<keyword evidence="5" id="KW-1185">Reference proteome</keyword>
<dbReference type="GeneID" id="75834242"/>
<evidence type="ECO:0000313" key="4">
    <source>
        <dbReference type="EMBL" id="KAI6779242.1"/>
    </source>
</evidence>
<feature type="coiled-coil region" evidence="3">
    <location>
        <begin position="2"/>
        <end position="29"/>
    </location>
</feature>
<evidence type="ECO:0000256" key="3">
    <source>
        <dbReference type="SAM" id="Coils"/>
    </source>
</evidence>